<dbReference type="EMBL" id="JAHRIP010014835">
    <property type="protein sequence ID" value="MEQ2285818.1"/>
    <property type="molecule type" value="Genomic_DNA"/>
</dbReference>
<comment type="caution">
    <text evidence="1">The sequence shown here is derived from an EMBL/GenBank/DDBJ whole genome shotgun (WGS) entry which is preliminary data.</text>
</comment>
<reference evidence="1 2" key="1">
    <citation type="submission" date="2021-06" db="EMBL/GenBank/DDBJ databases">
        <authorList>
            <person name="Palmer J.M."/>
        </authorList>
    </citation>
    <scope>NUCLEOTIDE SEQUENCE [LARGE SCALE GENOMIC DNA]</scope>
    <source>
        <strain evidence="1 2">AS_MEX2019</strain>
        <tissue evidence="1">Muscle</tissue>
    </source>
</reference>
<evidence type="ECO:0000313" key="2">
    <source>
        <dbReference type="Proteomes" id="UP001469553"/>
    </source>
</evidence>
<protein>
    <submittedName>
        <fullName evidence="1">Uncharacterized protein</fullName>
    </submittedName>
</protein>
<name>A0ABV0XWB7_9TELE</name>
<gene>
    <name evidence="1" type="ORF">AMECASPLE_035777</name>
</gene>
<accession>A0ABV0XWB7</accession>
<organism evidence="1 2">
    <name type="scientific">Ameca splendens</name>
    <dbReference type="NCBI Taxonomy" id="208324"/>
    <lineage>
        <taxon>Eukaryota</taxon>
        <taxon>Metazoa</taxon>
        <taxon>Chordata</taxon>
        <taxon>Craniata</taxon>
        <taxon>Vertebrata</taxon>
        <taxon>Euteleostomi</taxon>
        <taxon>Actinopterygii</taxon>
        <taxon>Neopterygii</taxon>
        <taxon>Teleostei</taxon>
        <taxon>Neoteleostei</taxon>
        <taxon>Acanthomorphata</taxon>
        <taxon>Ovalentaria</taxon>
        <taxon>Atherinomorphae</taxon>
        <taxon>Cyprinodontiformes</taxon>
        <taxon>Goodeidae</taxon>
        <taxon>Ameca</taxon>
    </lineage>
</organism>
<sequence>MLNHQFLMSIISVLLSDFRLSNNVALFLSQWVRRGRVTCPLVVEELSVVSTKAPPSQRVLLKVGSSLASLLRFWTVGRLDLTESGLPAQSLLSLLLHDAPLTVR</sequence>
<evidence type="ECO:0000313" key="1">
    <source>
        <dbReference type="EMBL" id="MEQ2285818.1"/>
    </source>
</evidence>
<dbReference type="Proteomes" id="UP001469553">
    <property type="component" value="Unassembled WGS sequence"/>
</dbReference>
<proteinExistence type="predicted"/>
<keyword evidence="2" id="KW-1185">Reference proteome</keyword>